<accession>A0A6B0YX08</accession>
<comment type="caution">
    <text evidence="1">The sequence shown here is derived from an EMBL/GenBank/DDBJ whole genome shotgun (WGS) entry which is preliminary data.</text>
</comment>
<proteinExistence type="predicted"/>
<evidence type="ECO:0000313" key="1">
    <source>
        <dbReference type="EMBL" id="MXY94282.1"/>
    </source>
</evidence>
<dbReference type="Pfam" id="PF19891">
    <property type="entry name" value="DUF6364"/>
    <property type="match status" value="1"/>
</dbReference>
<name>A0A6B0YX08_9CHLR</name>
<sequence length="80" mass="9058">MDKQNVTLSLPRSVLHKAEKIAKDQNQSLSELVAELLSELAEREIPYAEAMRKHLALLAQDTDLRTCGSTSWTRADLHDR</sequence>
<protein>
    <submittedName>
        <fullName evidence="1">Ribbon-helix-helix protein, CopG family</fullName>
    </submittedName>
</protein>
<dbReference type="SUPFAM" id="SSF47598">
    <property type="entry name" value="Ribbon-helix-helix"/>
    <property type="match status" value="1"/>
</dbReference>
<gene>
    <name evidence="1" type="ORF">F4Y42_12635</name>
</gene>
<dbReference type="EMBL" id="VXRG01000106">
    <property type="protein sequence ID" value="MXY94282.1"/>
    <property type="molecule type" value="Genomic_DNA"/>
</dbReference>
<dbReference type="AlphaFoldDB" id="A0A6B0YX08"/>
<dbReference type="GO" id="GO:0006355">
    <property type="term" value="P:regulation of DNA-templated transcription"/>
    <property type="evidence" value="ECO:0007669"/>
    <property type="project" value="InterPro"/>
</dbReference>
<dbReference type="InterPro" id="IPR045944">
    <property type="entry name" value="DUF6364"/>
</dbReference>
<dbReference type="InterPro" id="IPR010985">
    <property type="entry name" value="Ribbon_hlx_hlx"/>
</dbReference>
<reference evidence="1" key="1">
    <citation type="submission" date="2019-09" db="EMBL/GenBank/DDBJ databases">
        <title>Characterisation of the sponge microbiome using genome-centric metagenomics.</title>
        <authorList>
            <person name="Engelberts J.P."/>
            <person name="Robbins S.J."/>
            <person name="De Goeij J.M."/>
            <person name="Aranda M."/>
            <person name="Bell S.C."/>
            <person name="Webster N.S."/>
        </authorList>
    </citation>
    <scope>NUCLEOTIDE SEQUENCE</scope>
    <source>
        <strain evidence="1">SB0664_bin_27</strain>
    </source>
</reference>
<organism evidence="1">
    <name type="scientific">Caldilineaceae bacterium SB0664_bin_27</name>
    <dbReference type="NCBI Taxonomy" id="2605260"/>
    <lineage>
        <taxon>Bacteria</taxon>
        <taxon>Bacillati</taxon>
        <taxon>Chloroflexota</taxon>
        <taxon>Caldilineae</taxon>
        <taxon>Caldilineales</taxon>
        <taxon>Caldilineaceae</taxon>
    </lineage>
</organism>